<keyword evidence="2" id="KW-0732">Signal</keyword>
<dbReference type="Gene3D" id="3.40.190.10">
    <property type="entry name" value="Periplasmic binding protein-like II"/>
    <property type="match status" value="1"/>
</dbReference>
<keyword evidence="4" id="KW-0564">Palmitate</keyword>
<accession>A0A5C4SXQ2</accession>
<evidence type="ECO:0000256" key="2">
    <source>
        <dbReference type="ARBA" id="ARBA00022729"/>
    </source>
</evidence>
<evidence type="ECO:0000313" key="6">
    <source>
        <dbReference type="EMBL" id="TNJ55780.1"/>
    </source>
</evidence>
<comment type="caution">
    <text evidence="6">The sequence shown here is derived from an EMBL/GenBank/DDBJ whole genome shotgun (WGS) entry which is preliminary data.</text>
</comment>
<evidence type="ECO:0000256" key="4">
    <source>
        <dbReference type="ARBA" id="ARBA00023139"/>
    </source>
</evidence>
<dbReference type="AlphaFoldDB" id="A0A5C4SXQ2"/>
<dbReference type="PANTHER" id="PTHR43649:SF33">
    <property type="entry name" value="POLYGALACTURONAN_RHAMNOGALACTURONAN-BINDING PROTEIN YTCQ"/>
    <property type="match status" value="1"/>
</dbReference>
<keyword evidence="3" id="KW-0472">Membrane</keyword>
<gene>
    <name evidence="6" type="ORF">FE784_39260</name>
</gene>
<organism evidence="6 7">
    <name type="scientific">Paenibacillus hemerocallicola</name>
    <dbReference type="NCBI Taxonomy" id="1172614"/>
    <lineage>
        <taxon>Bacteria</taxon>
        <taxon>Bacillati</taxon>
        <taxon>Bacillota</taxon>
        <taxon>Bacilli</taxon>
        <taxon>Bacillales</taxon>
        <taxon>Paenibacillaceae</taxon>
        <taxon>Paenibacillus</taxon>
    </lineage>
</organism>
<keyword evidence="5" id="KW-0449">Lipoprotein</keyword>
<evidence type="ECO:0000313" key="7">
    <source>
        <dbReference type="Proteomes" id="UP000307943"/>
    </source>
</evidence>
<dbReference type="SUPFAM" id="SSF53850">
    <property type="entry name" value="Periplasmic binding protein-like II"/>
    <property type="match status" value="1"/>
</dbReference>
<evidence type="ECO:0000256" key="3">
    <source>
        <dbReference type="ARBA" id="ARBA00023136"/>
    </source>
</evidence>
<dbReference type="PANTHER" id="PTHR43649">
    <property type="entry name" value="ARABINOSE-BINDING PROTEIN-RELATED"/>
    <property type="match status" value="1"/>
</dbReference>
<keyword evidence="1" id="KW-1003">Cell membrane</keyword>
<dbReference type="Pfam" id="PF01547">
    <property type="entry name" value="SBP_bac_1"/>
    <property type="match status" value="1"/>
</dbReference>
<protein>
    <submittedName>
        <fullName evidence="6">Extracellular solute-binding protein</fullName>
    </submittedName>
</protein>
<dbReference type="OrthoDB" id="2553001at2"/>
<keyword evidence="7" id="KW-1185">Reference proteome</keyword>
<sequence length="464" mass="51325">MFKKRNWETDRKVSGISGEASCRFWGTKHGTSTLCAISLLSIATVLSACSGGSGKSGKDGESAAAPVKQEPFDLYFLGSTDKERFIRDHGNDIQKKFPHINVIYNLLSSTTDDSKGTLSIDGALTRGIPIDIMHVAPGQIDPYLVDTKLAYDIDDLIKKYKYDLSIVYPQAIETLRGITGGPLYGLPVNHSVHKLYYNKDLFDKFGVSYPKDGLTWDEVYDLAKRLTRTDDGVQYQGAIIPFDNLTLFNQLSAPLVDRKTNKSLFVSDPKWKKFADNLVRFRQIPGNENQAFASFTQNGTAAMLVATNDLNATWTTNWDIAKAPVFADLPGVGSGIQGNMFALASTSKHKDEVFQVIAFLASREHMLAMEKAGGLTVLNDPNKKKEFGKEIPWLQRKINMEAMFQDKIAAPFTMTAYEELARSALNKQLVNLAAGKVSDINTALRQAAEEADKAIQAQIEKTKK</sequence>
<proteinExistence type="predicted"/>
<name>A0A5C4SXQ2_9BACL</name>
<evidence type="ECO:0000256" key="5">
    <source>
        <dbReference type="ARBA" id="ARBA00023288"/>
    </source>
</evidence>
<dbReference type="RefSeq" id="WP_139607751.1">
    <property type="nucleotide sequence ID" value="NZ_VDCQ01000113.1"/>
</dbReference>
<dbReference type="EMBL" id="VDCQ01000113">
    <property type="protein sequence ID" value="TNJ55780.1"/>
    <property type="molecule type" value="Genomic_DNA"/>
</dbReference>
<dbReference type="Proteomes" id="UP000307943">
    <property type="component" value="Unassembled WGS sequence"/>
</dbReference>
<evidence type="ECO:0000256" key="1">
    <source>
        <dbReference type="ARBA" id="ARBA00022475"/>
    </source>
</evidence>
<dbReference type="InterPro" id="IPR050490">
    <property type="entry name" value="Bact_solute-bd_prot1"/>
</dbReference>
<dbReference type="InterPro" id="IPR006059">
    <property type="entry name" value="SBP"/>
</dbReference>
<reference evidence="6 7" key="1">
    <citation type="submission" date="2019-05" db="EMBL/GenBank/DDBJ databases">
        <title>We sequenced the genome of Paenibacillus hemerocallicola KCTC 33185 for further insight into its adaptation and study the phylogeny of Paenibacillus.</title>
        <authorList>
            <person name="Narsing Rao M.P."/>
        </authorList>
    </citation>
    <scope>NUCLEOTIDE SEQUENCE [LARGE SCALE GENOMIC DNA]</scope>
    <source>
        <strain evidence="6 7">KCTC 33185</strain>
    </source>
</reference>